<reference evidence="8 9" key="1">
    <citation type="submission" date="2015-01" db="EMBL/GenBank/DDBJ databases">
        <title>Draft genome of the acidophilic iron oxidizer Acidithrix ferrooxidans strain Py-F3.</title>
        <authorList>
            <person name="Poehlein A."/>
            <person name="Eisen S."/>
            <person name="Schloemann M."/>
            <person name="Johnson B.D."/>
            <person name="Daniel R."/>
            <person name="Muehling M."/>
        </authorList>
    </citation>
    <scope>NUCLEOTIDE SEQUENCE [LARGE SCALE GENOMIC DNA]</scope>
    <source>
        <strain evidence="8 9">Py-F3</strain>
    </source>
</reference>
<dbReference type="SUPFAM" id="SSF48452">
    <property type="entry name" value="TPR-like"/>
    <property type="match status" value="1"/>
</dbReference>
<dbReference type="Pfam" id="PF00085">
    <property type="entry name" value="Thioredoxin"/>
    <property type="match status" value="1"/>
</dbReference>
<dbReference type="GO" id="GO:0045454">
    <property type="term" value="P:cell redox homeostasis"/>
    <property type="evidence" value="ECO:0007669"/>
    <property type="project" value="TreeGrafter"/>
</dbReference>
<evidence type="ECO:0000256" key="6">
    <source>
        <dbReference type="NCBIfam" id="TIGR01068"/>
    </source>
</evidence>
<evidence type="ECO:0000313" key="8">
    <source>
        <dbReference type="EMBL" id="KJF16084.1"/>
    </source>
</evidence>
<keyword evidence="9" id="KW-1185">Reference proteome</keyword>
<evidence type="ECO:0000256" key="4">
    <source>
        <dbReference type="ARBA" id="ARBA00023157"/>
    </source>
</evidence>
<dbReference type="InterPro" id="IPR036249">
    <property type="entry name" value="Thioredoxin-like_sf"/>
</dbReference>
<dbReference type="InterPro" id="IPR011990">
    <property type="entry name" value="TPR-like_helical_dom_sf"/>
</dbReference>
<dbReference type="Pfam" id="PF14559">
    <property type="entry name" value="TPR_19"/>
    <property type="match status" value="1"/>
</dbReference>
<dbReference type="PATRIC" id="fig|1280514.3.peg.4066"/>
<dbReference type="CDD" id="cd02956">
    <property type="entry name" value="ybbN"/>
    <property type="match status" value="1"/>
</dbReference>
<keyword evidence="5" id="KW-0676">Redox-active center</keyword>
<dbReference type="PANTHER" id="PTHR45663">
    <property type="entry name" value="GEO12009P1"/>
    <property type="match status" value="1"/>
</dbReference>
<dbReference type="PROSITE" id="PS51352">
    <property type="entry name" value="THIOREDOXIN_2"/>
    <property type="match status" value="1"/>
</dbReference>
<dbReference type="RefSeq" id="WP_052606735.1">
    <property type="nucleotide sequence ID" value="NZ_JXYS01000100.1"/>
</dbReference>
<evidence type="ECO:0000256" key="2">
    <source>
        <dbReference type="ARBA" id="ARBA00022448"/>
    </source>
</evidence>
<dbReference type="InterPro" id="IPR005746">
    <property type="entry name" value="Thioredoxin"/>
</dbReference>
<dbReference type="Proteomes" id="UP000032360">
    <property type="component" value="Unassembled WGS sequence"/>
</dbReference>
<feature type="domain" description="Thioredoxin" evidence="7">
    <location>
        <begin position="1"/>
        <end position="109"/>
    </location>
</feature>
<keyword evidence="3" id="KW-0249">Electron transport</keyword>
<evidence type="ECO:0000256" key="1">
    <source>
        <dbReference type="ARBA" id="ARBA00008987"/>
    </source>
</evidence>
<dbReference type="FunFam" id="3.40.30.10:FF:000001">
    <property type="entry name" value="Thioredoxin"/>
    <property type="match status" value="1"/>
</dbReference>
<evidence type="ECO:0000259" key="7">
    <source>
        <dbReference type="PROSITE" id="PS51352"/>
    </source>
</evidence>
<evidence type="ECO:0000256" key="5">
    <source>
        <dbReference type="ARBA" id="ARBA00023284"/>
    </source>
</evidence>
<evidence type="ECO:0000313" key="9">
    <source>
        <dbReference type="Proteomes" id="UP000032360"/>
    </source>
</evidence>
<sequence>MSAIDVTDANFEAEVINRSMTVPVVVDLWAEWCNPCKILGPIIERVVDEKNGDVALVKIDVDANPEIAGAFKVQSIPAVYAIKDGKVVDGFVGAQPEATVRAFVDKLVEANQSPADVLVQAGDEEALREALTLEPGHEKAIIALSTILIERGENEEALGLLSRIPEIEDVIRLKAMARLGGEGALSSADATERLTVLLELVKDDEDARQEFRDLLEVLPDRELATKYRRAMAARLF</sequence>
<name>A0A0D8HDX5_9ACTN</name>
<evidence type="ECO:0000256" key="3">
    <source>
        <dbReference type="ARBA" id="ARBA00022982"/>
    </source>
</evidence>
<dbReference type="OrthoDB" id="5181746at2"/>
<keyword evidence="2" id="KW-0813">Transport</keyword>
<dbReference type="NCBIfam" id="TIGR01068">
    <property type="entry name" value="thioredoxin"/>
    <property type="match status" value="1"/>
</dbReference>
<proteinExistence type="inferred from homology"/>
<dbReference type="Gene3D" id="1.25.40.10">
    <property type="entry name" value="Tetratricopeptide repeat domain"/>
    <property type="match status" value="1"/>
</dbReference>
<accession>A0A0D8HDX5</accession>
<dbReference type="AlphaFoldDB" id="A0A0D8HDX5"/>
<dbReference type="SUPFAM" id="SSF52833">
    <property type="entry name" value="Thioredoxin-like"/>
    <property type="match status" value="1"/>
</dbReference>
<dbReference type="EMBL" id="JXYS01000100">
    <property type="protein sequence ID" value="KJF16084.1"/>
    <property type="molecule type" value="Genomic_DNA"/>
</dbReference>
<comment type="similarity">
    <text evidence="1">Belongs to the thioredoxin family.</text>
</comment>
<dbReference type="STRING" id="1280514.AXFE_30650"/>
<keyword evidence="4" id="KW-1015">Disulfide bond</keyword>
<dbReference type="GO" id="GO:0015035">
    <property type="term" value="F:protein-disulfide reductase activity"/>
    <property type="evidence" value="ECO:0007669"/>
    <property type="project" value="UniProtKB-UniRule"/>
</dbReference>
<dbReference type="GO" id="GO:0006950">
    <property type="term" value="P:response to stress"/>
    <property type="evidence" value="ECO:0007669"/>
    <property type="project" value="UniProtKB-ARBA"/>
</dbReference>
<dbReference type="InterPro" id="IPR013766">
    <property type="entry name" value="Thioredoxin_domain"/>
</dbReference>
<protein>
    <recommendedName>
        <fullName evidence="6">Thioredoxin</fullName>
    </recommendedName>
</protein>
<comment type="caution">
    <text evidence="8">The sequence shown here is derived from an EMBL/GenBank/DDBJ whole genome shotgun (WGS) entry which is preliminary data.</text>
</comment>
<organism evidence="8 9">
    <name type="scientific">Acidithrix ferrooxidans</name>
    <dbReference type="NCBI Taxonomy" id="1280514"/>
    <lineage>
        <taxon>Bacteria</taxon>
        <taxon>Bacillati</taxon>
        <taxon>Actinomycetota</taxon>
        <taxon>Acidimicrobiia</taxon>
        <taxon>Acidimicrobiales</taxon>
        <taxon>Acidimicrobiaceae</taxon>
        <taxon>Acidithrix</taxon>
    </lineage>
</organism>
<dbReference type="PANTHER" id="PTHR45663:SF11">
    <property type="entry name" value="GEO12009P1"/>
    <property type="match status" value="1"/>
</dbReference>
<dbReference type="Gene3D" id="3.40.30.10">
    <property type="entry name" value="Glutaredoxin"/>
    <property type="match status" value="1"/>
</dbReference>
<gene>
    <name evidence="8" type="primary">trxA3</name>
    <name evidence="8" type="ORF">AXFE_30650</name>
</gene>
<dbReference type="GO" id="GO:0005829">
    <property type="term" value="C:cytosol"/>
    <property type="evidence" value="ECO:0007669"/>
    <property type="project" value="TreeGrafter"/>
</dbReference>